<feature type="chain" id="PRO_5016703638" evidence="1">
    <location>
        <begin position="22"/>
        <end position="319"/>
    </location>
</feature>
<evidence type="ECO:0000256" key="1">
    <source>
        <dbReference type="SAM" id="SignalP"/>
    </source>
</evidence>
<dbReference type="CDD" id="cd06325">
    <property type="entry name" value="PBP1_ABC_unchar_transporter"/>
    <property type="match status" value="1"/>
</dbReference>
<protein>
    <submittedName>
        <fullName evidence="2">Putative ABC transport system substrate-binding protein</fullName>
    </submittedName>
</protein>
<dbReference type="Gene3D" id="3.40.50.2300">
    <property type="match status" value="2"/>
</dbReference>
<dbReference type="AlphaFoldDB" id="A0A369BYB0"/>
<proteinExistence type="predicted"/>
<dbReference type="SUPFAM" id="SSF53822">
    <property type="entry name" value="Periplasmic binding protein-like I"/>
    <property type="match status" value="1"/>
</dbReference>
<dbReference type="Proteomes" id="UP000252707">
    <property type="component" value="Unassembled WGS sequence"/>
</dbReference>
<sequence length="319" mass="33285">MSRPMSLLSLLCLILPLAAGAQEAKSVAITQIVEHPSLDACRQGVEDGLAEAGWKVGENLDWSYESAQSNPVTAVQVARKFVGQAPDVIVAISTPSAQAVAAATHDIPLVFSAVTDPLEAKLVANLEHPGGNITGTTDALPLERHLDLIARISPAAKRIGVLYNPGEVNSVATVERLKALAPDRGLTIVEGAAPRTADVLAAARSLVGRVDALYVPTDNTVVAALEGVVKTGYDARLPVYTADTDSVERGALAAVGFNYYDVGRQTGAMVARILAGEAPGDIPVAAVEKTELHLNLRSAERMGVTVPEAVVAEAARVIR</sequence>
<dbReference type="PANTHER" id="PTHR35271:SF1">
    <property type="entry name" value="ABC TRANSPORTER, SUBSTRATE-BINDING LIPOPROTEIN"/>
    <property type="match status" value="1"/>
</dbReference>
<dbReference type="RefSeq" id="WP_114280567.1">
    <property type="nucleotide sequence ID" value="NZ_QPJY01000009.1"/>
</dbReference>
<reference evidence="2 3" key="1">
    <citation type="submission" date="2018-07" db="EMBL/GenBank/DDBJ databases">
        <title>Genomic Encyclopedia of Type Strains, Phase IV (KMG-IV): sequencing the most valuable type-strain genomes for metagenomic binning, comparative biology and taxonomic classification.</title>
        <authorList>
            <person name="Goeker M."/>
        </authorList>
    </citation>
    <scope>NUCLEOTIDE SEQUENCE [LARGE SCALE GENOMIC DNA]</scope>
    <source>
        <strain evidence="2 3">DSM 26407</strain>
    </source>
</reference>
<dbReference type="InterPro" id="IPR007487">
    <property type="entry name" value="ABC_transpt-TYRBP-like"/>
</dbReference>
<organism evidence="2 3">
    <name type="scientific">Thioalbus denitrificans</name>
    <dbReference type="NCBI Taxonomy" id="547122"/>
    <lineage>
        <taxon>Bacteria</taxon>
        <taxon>Pseudomonadati</taxon>
        <taxon>Pseudomonadota</taxon>
        <taxon>Gammaproteobacteria</taxon>
        <taxon>Chromatiales</taxon>
        <taxon>Ectothiorhodospiraceae</taxon>
        <taxon>Thioalbus</taxon>
    </lineage>
</organism>
<dbReference type="Pfam" id="PF04392">
    <property type="entry name" value="ABC_sub_bind"/>
    <property type="match status" value="1"/>
</dbReference>
<keyword evidence="1" id="KW-0732">Signal</keyword>
<feature type="signal peptide" evidence="1">
    <location>
        <begin position="1"/>
        <end position="21"/>
    </location>
</feature>
<gene>
    <name evidence="2" type="ORF">DFQ59_10912</name>
</gene>
<dbReference type="PANTHER" id="PTHR35271">
    <property type="entry name" value="ABC TRANSPORTER, SUBSTRATE-BINDING LIPOPROTEIN-RELATED"/>
    <property type="match status" value="1"/>
</dbReference>
<evidence type="ECO:0000313" key="2">
    <source>
        <dbReference type="EMBL" id="RCX26483.1"/>
    </source>
</evidence>
<evidence type="ECO:0000313" key="3">
    <source>
        <dbReference type="Proteomes" id="UP000252707"/>
    </source>
</evidence>
<dbReference type="InterPro" id="IPR028082">
    <property type="entry name" value="Peripla_BP_I"/>
</dbReference>
<accession>A0A369BYB0</accession>
<comment type="caution">
    <text evidence="2">The sequence shown here is derived from an EMBL/GenBank/DDBJ whole genome shotgun (WGS) entry which is preliminary data.</text>
</comment>
<keyword evidence="3" id="KW-1185">Reference proteome</keyword>
<dbReference type="OrthoDB" id="9776955at2"/>
<dbReference type="EMBL" id="QPJY01000009">
    <property type="protein sequence ID" value="RCX26483.1"/>
    <property type="molecule type" value="Genomic_DNA"/>
</dbReference>
<name>A0A369BYB0_9GAMM</name>